<dbReference type="EMBL" id="LPUF01000001">
    <property type="protein sequence ID" value="OQK17777.1"/>
    <property type="molecule type" value="Genomic_DNA"/>
</dbReference>
<dbReference type="InterPro" id="IPR026889">
    <property type="entry name" value="Zn_Tnp"/>
</dbReference>
<dbReference type="OrthoDB" id="6979325at2"/>
<dbReference type="RefSeq" id="WP_080522387.1">
    <property type="nucleotide sequence ID" value="NZ_LPUF01000001.1"/>
</dbReference>
<dbReference type="AlphaFoldDB" id="A0A1V8M899"/>
<evidence type="ECO:0000313" key="3">
    <source>
        <dbReference type="EMBL" id="OQK17777.1"/>
    </source>
</evidence>
<dbReference type="Proteomes" id="UP000191980">
    <property type="component" value="Unassembled WGS sequence"/>
</dbReference>
<dbReference type="NCBIfam" id="NF033538">
    <property type="entry name" value="transpos_IS91"/>
    <property type="match status" value="1"/>
</dbReference>
<evidence type="ECO:0000313" key="4">
    <source>
        <dbReference type="Proteomes" id="UP000191980"/>
    </source>
</evidence>
<feature type="domain" description="Transposase IS801/IS1294" evidence="1">
    <location>
        <begin position="140"/>
        <end position="302"/>
    </location>
</feature>
<dbReference type="InterPro" id="IPR007069">
    <property type="entry name" value="Transposase_32"/>
</dbReference>
<accession>A0A1V8M899</accession>
<dbReference type="InterPro" id="IPR054832">
    <property type="entry name" value="transpos_IS91"/>
</dbReference>
<dbReference type="GO" id="GO:0003677">
    <property type="term" value="F:DNA binding"/>
    <property type="evidence" value="ECO:0007669"/>
    <property type="project" value="InterPro"/>
</dbReference>
<proteinExistence type="predicted"/>
<feature type="domain" description="Transposase zinc-binding" evidence="2">
    <location>
        <begin position="8"/>
        <end position="98"/>
    </location>
</feature>
<dbReference type="STRING" id="1420851.AU255_07920"/>
<evidence type="ECO:0000259" key="1">
    <source>
        <dbReference type="Pfam" id="PF04986"/>
    </source>
</evidence>
<dbReference type="PANTHER" id="PTHR37023">
    <property type="entry name" value="TRANSPOSASE"/>
    <property type="match status" value="1"/>
</dbReference>
<keyword evidence="4" id="KW-1185">Reference proteome</keyword>
<sequence>MITLASVIDQFQSDFLSEYQHRLRPNQVSALHAMKCCRTQLSPVMQVNCSDCEYQTFVPHSCGHRNCPHCQHHESQQWIERQVQRQVPADYFMNTFTLPAQLRPLARQHPRLLYSMMFDCAWATLQSFSKNDKQLQGNAGAIAVLHTHSRELNYHPHIHVVMPAAIIDKTNKLWRTKQGKYLFHHKALAKVFRAKMLTRMNEEKLPFPTAIPEKWVVDCKFVGAGDKALIYLGRYLYRGVIREKDILSCEDDKVTYRYQDSKTKRYQTKTVSGANFLWRILQHVLPKGFRRARSFGFLHPNSKRLIKLIHLLLKFDPAKILRTLKPRPQLTCKCCGGIMTVGLRRIPRVEMMSQPVPT</sequence>
<evidence type="ECO:0000259" key="2">
    <source>
        <dbReference type="Pfam" id="PF14319"/>
    </source>
</evidence>
<protein>
    <submittedName>
        <fullName evidence="3">Transposase</fullName>
    </submittedName>
</protein>
<reference evidence="3 4" key="1">
    <citation type="submission" date="2015-12" db="EMBL/GenBank/DDBJ databases">
        <authorList>
            <person name="Shamseldin A."/>
            <person name="Moawad H."/>
            <person name="Abd El-Rahim W.M."/>
            <person name="Sadowsky M.J."/>
        </authorList>
    </citation>
    <scope>NUCLEOTIDE SEQUENCE [LARGE SCALE GENOMIC DNA]</scope>
    <source>
        <strain evidence="3 4">WF1</strain>
    </source>
</reference>
<name>A0A1V8M899_9GAMM</name>
<dbReference type="GO" id="GO:0004803">
    <property type="term" value="F:transposase activity"/>
    <property type="evidence" value="ECO:0007669"/>
    <property type="project" value="InterPro"/>
</dbReference>
<dbReference type="Pfam" id="PF04986">
    <property type="entry name" value="Y2_Tnp"/>
    <property type="match status" value="1"/>
</dbReference>
<gene>
    <name evidence="3" type="ORF">AU255_07920</name>
</gene>
<dbReference type="PANTHER" id="PTHR37023:SF1">
    <property type="entry name" value="ISSOD25 TRANSPOSASE TNPA_ISSOD25"/>
    <property type="match status" value="1"/>
</dbReference>
<dbReference type="Pfam" id="PF14319">
    <property type="entry name" value="Zn_Tnp_IS91"/>
    <property type="match status" value="1"/>
</dbReference>
<comment type="caution">
    <text evidence="3">The sequence shown here is derived from an EMBL/GenBank/DDBJ whole genome shotgun (WGS) entry which is preliminary data.</text>
</comment>
<organism evidence="3 4">
    <name type="scientific">Methyloprofundus sedimenti</name>
    <dbReference type="NCBI Taxonomy" id="1420851"/>
    <lineage>
        <taxon>Bacteria</taxon>
        <taxon>Pseudomonadati</taxon>
        <taxon>Pseudomonadota</taxon>
        <taxon>Gammaproteobacteria</taxon>
        <taxon>Methylococcales</taxon>
        <taxon>Methylococcaceae</taxon>
        <taxon>Methyloprofundus</taxon>
    </lineage>
</organism>
<dbReference type="GO" id="GO:0006313">
    <property type="term" value="P:DNA transposition"/>
    <property type="evidence" value="ECO:0007669"/>
    <property type="project" value="InterPro"/>
</dbReference>